<dbReference type="InterPro" id="IPR036028">
    <property type="entry name" value="SH3-like_dom_sf"/>
</dbReference>
<evidence type="ECO:0000256" key="4">
    <source>
        <dbReference type="ARBA" id="ARBA00022741"/>
    </source>
</evidence>
<feature type="compositionally biased region" description="Polar residues" evidence="14">
    <location>
        <begin position="158"/>
        <end position="168"/>
    </location>
</feature>
<evidence type="ECO:0000256" key="11">
    <source>
        <dbReference type="PROSITE-ProRule" id="PRU00192"/>
    </source>
</evidence>
<comment type="caution">
    <text evidence="19">The sequence shown here is derived from an EMBL/GenBank/DDBJ whole genome shotgun (WGS) entry which is preliminary data.</text>
</comment>
<evidence type="ECO:0000259" key="15">
    <source>
        <dbReference type="PROSITE" id="PS50001"/>
    </source>
</evidence>
<gene>
    <name evidence="19" type="ORF">NP493_115g08000</name>
</gene>
<feature type="region of interest" description="Disordered" evidence="14">
    <location>
        <begin position="158"/>
        <end position="195"/>
    </location>
</feature>
<dbReference type="PROSITE" id="PS50002">
    <property type="entry name" value="SH3"/>
    <property type="match status" value="1"/>
</dbReference>
<keyword evidence="4 12" id="KW-0547">Nucleotide-binding</keyword>
<comment type="similarity">
    <text evidence="13">Belongs to the protein kinase superfamily. Tyr protein kinase family.</text>
</comment>
<dbReference type="PROSITE" id="PS50003">
    <property type="entry name" value="PH_DOMAIN"/>
    <property type="match status" value="1"/>
</dbReference>
<dbReference type="SMART" id="SM00233">
    <property type="entry name" value="PH"/>
    <property type="match status" value="1"/>
</dbReference>
<evidence type="ECO:0000259" key="17">
    <source>
        <dbReference type="PROSITE" id="PS50003"/>
    </source>
</evidence>
<dbReference type="SMART" id="SM00252">
    <property type="entry name" value="SH2"/>
    <property type="match status" value="1"/>
</dbReference>
<dbReference type="SMART" id="SM00326">
    <property type="entry name" value="SH3"/>
    <property type="match status" value="1"/>
</dbReference>
<dbReference type="EC" id="2.7.10.2" evidence="13"/>
<keyword evidence="6 12" id="KW-0067">ATP-binding</keyword>
<dbReference type="PROSITE" id="PS00107">
    <property type="entry name" value="PROTEIN_KINASE_ATP"/>
    <property type="match status" value="1"/>
</dbReference>
<comment type="catalytic activity">
    <reaction evidence="9 13">
        <text>L-tyrosyl-[protein] + ATP = O-phospho-L-tyrosyl-[protein] + ADP + H(+)</text>
        <dbReference type="Rhea" id="RHEA:10596"/>
        <dbReference type="Rhea" id="RHEA-COMP:10136"/>
        <dbReference type="Rhea" id="RHEA-COMP:20101"/>
        <dbReference type="ChEBI" id="CHEBI:15378"/>
        <dbReference type="ChEBI" id="CHEBI:30616"/>
        <dbReference type="ChEBI" id="CHEBI:46858"/>
        <dbReference type="ChEBI" id="CHEBI:61978"/>
        <dbReference type="ChEBI" id="CHEBI:456216"/>
        <dbReference type="EC" id="2.7.10.2"/>
    </reaction>
</comment>
<dbReference type="GO" id="GO:0004715">
    <property type="term" value="F:non-membrane spanning protein tyrosine kinase activity"/>
    <property type="evidence" value="ECO:0007669"/>
    <property type="project" value="UniProtKB-EC"/>
</dbReference>
<organism evidence="19 20">
    <name type="scientific">Ridgeia piscesae</name>
    <name type="common">Tubeworm</name>
    <dbReference type="NCBI Taxonomy" id="27915"/>
    <lineage>
        <taxon>Eukaryota</taxon>
        <taxon>Metazoa</taxon>
        <taxon>Spiralia</taxon>
        <taxon>Lophotrochozoa</taxon>
        <taxon>Annelida</taxon>
        <taxon>Polychaeta</taxon>
        <taxon>Sedentaria</taxon>
        <taxon>Canalipalpata</taxon>
        <taxon>Sabellida</taxon>
        <taxon>Siboglinidae</taxon>
        <taxon>Ridgeia</taxon>
    </lineage>
</organism>
<dbReference type="PROSITE" id="PS50011">
    <property type="entry name" value="PROTEIN_KINASE_DOM"/>
    <property type="match status" value="1"/>
</dbReference>
<reference evidence="19" key="1">
    <citation type="journal article" date="2023" name="Mol. Biol. Evol.">
        <title>Third-Generation Sequencing Reveals the Adaptive Role of the Epigenome in Three Deep-Sea Polychaetes.</title>
        <authorList>
            <person name="Perez M."/>
            <person name="Aroh O."/>
            <person name="Sun Y."/>
            <person name="Lan Y."/>
            <person name="Juniper S.K."/>
            <person name="Young C.R."/>
            <person name="Angers B."/>
            <person name="Qian P.Y."/>
        </authorList>
    </citation>
    <scope>NUCLEOTIDE SEQUENCE</scope>
    <source>
        <strain evidence="19">R07B-5</strain>
    </source>
</reference>
<evidence type="ECO:0000313" key="20">
    <source>
        <dbReference type="Proteomes" id="UP001209878"/>
    </source>
</evidence>
<keyword evidence="1 11" id="KW-0728">SH3 domain</keyword>
<keyword evidence="8 13" id="KW-0829">Tyrosine-protein kinase</keyword>
<evidence type="ECO:0000256" key="8">
    <source>
        <dbReference type="ARBA" id="ARBA00023137"/>
    </source>
</evidence>
<evidence type="ECO:0000256" key="6">
    <source>
        <dbReference type="ARBA" id="ARBA00022840"/>
    </source>
</evidence>
<evidence type="ECO:0000256" key="9">
    <source>
        <dbReference type="ARBA" id="ARBA00051245"/>
    </source>
</evidence>
<dbReference type="SUPFAM" id="SSF50729">
    <property type="entry name" value="PH domain-like"/>
    <property type="match status" value="1"/>
</dbReference>
<feature type="domain" description="PH" evidence="17">
    <location>
        <begin position="16"/>
        <end position="118"/>
    </location>
</feature>
<keyword evidence="20" id="KW-1185">Reference proteome</keyword>
<evidence type="ECO:0000256" key="7">
    <source>
        <dbReference type="ARBA" id="ARBA00022999"/>
    </source>
</evidence>
<evidence type="ECO:0000256" key="3">
    <source>
        <dbReference type="ARBA" id="ARBA00022679"/>
    </source>
</evidence>
<dbReference type="Pfam" id="PF00017">
    <property type="entry name" value="SH2"/>
    <property type="match status" value="1"/>
</dbReference>
<dbReference type="InterPro" id="IPR001245">
    <property type="entry name" value="Ser-Thr/Tyr_kinase_cat_dom"/>
</dbReference>
<dbReference type="PRINTS" id="PR00401">
    <property type="entry name" value="SH2DOMAIN"/>
</dbReference>
<evidence type="ECO:0000313" key="19">
    <source>
        <dbReference type="EMBL" id="KAK2189103.1"/>
    </source>
</evidence>
<feature type="binding site" evidence="12">
    <location>
        <position position="422"/>
    </location>
    <ligand>
        <name>ATP</name>
        <dbReference type="ChEBI" id="CHEBI:30616"/>
    </ligand>
</feature>
<evidence type="ECO:0000256" key="2">
    <source>
        <dbReference type="ARBA" id="ARBA00022553"/>
    </source>
</evidence>
<evidence type="ECO:0000259" key="16">
    <source>
        <dbReference type="PROSITE" id="PS50002"/>
    </source>
</evidence>
<dbReference type="InterPro" id="IPR001452">
    <property type="entry name" value="SH3_domain"/>
</dbReference>
<dbReference type="PROSITE" id="PS00109">
    <property type="entry name" value="PROTEIN_KINASE_TYR"/>
    <property type="match status" value="1"/>
</dbReference>
<dbReference type="InterPro" id="IPR011009">
    <property type="entry name" value="Kinase-like_dom_sf"/>
</dbReference>
<dbReference type="PROSITE" id="PS50001">
    <property type="entry name" value="SH2"/>
    <property type="match status" value="1"/>
</dbReference>
<dbReference type="PRINTS" id="PR00109">
    <property type="entry name" value="TYRKINASE"/>
</dbReference>
<keyword evidence="5 13" id="KW-0418">Kinase</keyword>
<dbReference type="EMBL" id="JAODUO010000114">
    <property type="protein sequence ID" value="KAK2189103.1"/>
    <property type="molecule type" value="Genomic_DNA"/>
</dbReference>
<feature type="compositionally biased region" description="Basic and acidic residues" evidence="14">
    <location>
        <begin position="169"/>
        <end position="185"/>
    </location>
</feature>
<dbReference type="Pfam" id="PF00018">
    <property type="entry name" value="SH3_1"/>
    <property type="match status" value="1"/>
</dbReference>
<dbReference type="InterPro" id="IPR020635">
    <property type="entry name" value="Tyr_kinase_cat_dom"/>
</dbReference>
<dbReference type="InterPro" id="IPR000719">
    <property type="entry name" value="Prot_kinase_dom"/>
</dbReference>
<dbReference type="InterPro" id="IPR017441">
    <property type="entry name" value="Protein_kinase_ATP_BS"/>
</dbReference>
<evidence type="ECO:0000256" key="14">
    <source>
        <dbReference type="SAM" id="MobiDB-lite"/>
    </source>
</evidence>
<keyword evidence="2" id="KW-0597">Phosphoprotein</keyword>
<keyword evidence="3 13" id="KW-0808">Transferase</keyword>
<dbReference type="AlphaFoldDB" id="A0AAD9P6J2"/>
<dbReference type="FunFam" id="3.30.200.20:FF:000053">
    <property type="entry name" value="Tyrosine-protein kinase"/>
    <property type="match status" value="1"/>
</dbReference>
<dbReference type="SUPFAM" id="SSF56112">
    <property type="entry name" value="Protein kinase-like (PK-like)"/>
    <property type="match status" value="1"/>
</dbReference>
<proteinExistence type="inferred from homology"/>
<dbReference type="InterPro" id="IPR000980">
    <property type="entry name" value="SH2"/>
</dbReference>
<dbReference type="Pfam" id="PF07714">
    <property type="entry name" value="PK_Tyr_Ser-Thr"/>
    <property type="match status" value="1"/>
</dbReference>
<evidence type="ECO:0000256" key="12">
    <source>
        <dbReference type="PROSITE-ProRule" id="PRU10141"/>
    </source>
</evidence>
<dbReference type="FunFam" id="1.10.510.10:FF:000052">
    <property type="entry name" value="Tyrosine-protein kinase"/>
    <property type="match status" value="1"/>
</dbReference>
<dbReference type="InterPro" id="IPR011993">
    <property type="entry name" value="PH-like_dom_sf"/>
</dbReference>
<dbReference type="SMART" id="SM00219">
    <property type="entry name" value="TyrKc"/>
    <property type="match status" value="1"/>
</dbReference>
<dbReference type="GO" id="GO:0005737">
    <property type="term" value="C:cytoplasm"/>
    <property type="evidence" value="ECO:0007669"/>
    <property type="project" value="UniProtKB-ARBA"/>
</dbReference>
<dbReference type="SUPFAM" id="SSF50044">
    <property type="entry name" value="SH3-domain"/>
    <property type="match status" value="1"/>
</dbReference>
<feature type="domain" description="Protein kinase" evidence="18">
    <location>
        <begin position="393"/>
        <end position="650"/>
    </location>
</feature>
<evidence type="ECO:0000256" key="1">
    <source>
        <dbReference type="ARBA" id="ARBA00022443"/>
    </source>
</evidence>
<dbReference type="Gene3D" id="3.30.505.10">
    <property type="entry name" value="SH2 domain"/>
    <property type="match status" value="1"/>
</dbReference>
<protein>
    <recommendedName>
        <fullName evidence="13">Tyrosine-protein kinase</fullName>
        <ecNumber evidence="13">2.7.10.2</ecNumber>
    </recommendedName>
</protein>
<evidence type="ECO:0000256" key="10">
    <source>
        <dbReference type="PROSITE-ProRule" id="PRU00191"/>
    </source>
</evidence>
<feature type="domain" description="SH3" evidence="16">
    <location>
        <begin position="203"/>
        <end position="264"/>
    </location>
</feature>
<evidence type="ECO:0000256" key="5">
    <source>
        <dbReference type="ARBA" id="ARBA00022777"/>
    </source>
</evidence>
<name>A0AAD9P6J2_RIDPI</name>
<accession>A0AAD9P6J2</accession>
<dbReference type="InterPro" id="IPR001849">
    <property type="entry name" value="PH_domain"/>
</dbReference>
<dbReference type="GO" id="GO:0005524">
    <property type="term" value="F:ATP binding"/>
    <property type="evidence" value="ECO:0007669"/>
    <property type="project" value="UniProtKB-UniRule"/>
</dbReference>
<evidence type="ECO:0000256" key="13">
    <source>
        <dbReference type="RuleBase" id="RU362096"/>
    </source>
</evidence>
<dbReference type="PANTHER" id="PTHR24418">
    <property type="entry name" value="TYROSINE-PROTEIN KINASE"/>
    <property type="match status" value="1"/>
</dbReference>
<dbReference type="Gene3D" id="2.30.30.40">
    <property type="entry name" value="SH3 Domains"/>
    <property type="match status" value="1"/>
</dbReference>
<dbReference type="InterPro" id="IPR036860">
    <property type="entry name" value="SH2_dom_sf"/>
</dbReference>
<dbReference type="Gene3D" id="1.10.510.10">
    <property type="entry name" value="Transferase(Phosphotransferase) domain 1"/>
    <property type="match status" value="1"/>
</dbReference>
<dbReference type="Gene3D" id="2.30.29.30">
    <property type="entry name" value="Pleckstrin-homology domain (PH domain)/Phosphotyrosine-binding domain (PTB)"/>
    <property type="match status" value="1"/>
</dbReference>
<dbReference type="SUPFAM" id="SSF55550">
    <property type="entry name" value="SH2 domain"/>
    <property type="match status" value="1"/>
</dbReference>
<keyword evidence="7 10" id="KW-0727">SH2 domain</keyword>
<sequence length="653" mass="75502">MGTTEKHIIKDFMVKRSRMRGQMKLVNYKSRWFILTPTVLRYHDGSLETGVKKEKGRLELPDVVAVEEVDADSLEIPGEAFQVVYNDRQSHQLCTLYVITTRSNHRDEWIKFIREASESSGAEFAEMFHPGVYNINPGRFTCCYNIDRYSQGCQKTTFCPSRQQTPKENGTDKVRSGKEGHDRKLPPLPPDKSQTQALFQDPETKKVVIAVFDYDAKEQPGDMSLKKGEHYKIIDDTELHWLLAINPYGEKGYIPANYVEERTELGLESYDWYYHGITRSEYEDILRKDGREGCFLVRDSREPGCYAVSVLTYTKDETLGSIHHYHIKRNEKKEYYLHMSHPFRTLPELISFHKRYNAGLCTRLQAIPTNTVTTQPPTAGFGHGMHEIDHKDLEFCEDLGAGQFATVKKAVYIPRNQEVAVKMLKPGAMSEDKFIAEAIIMQQLQHKNLVQLYGVCTTRPIYLITEFMKNGSLRQYLRNNDKKLMHGPVRLDMCIQVCSGMVYLESKQYLHRDLAARNCLVGENNQVKVGDFGLARFVEEGVYNSSKGSFPVRWAAPEVLNFLQFSIKSDVWAFGVLMWEVYTLGKLPYFTLKNTDVIEHVKRTQPPLHRPDKINTDVYNIMKSCWEKNLDDRPSFKGMFEKLKELHPRGYEL</sequence>
<dbReference type="Proteomes" id="UP001209878">
    <property type="component" value="Unassembled WGS sequence"/>
</dbReference>
<dbReference type="PRINTS" id="PR00452">
    <property type="entry name" value="SH3DOMAIN"/>
</dbReference>
<dbReference type="InterPro" id="IPR008266">
    <property type="entry name" value="Tyr_kinase_AS"/>
</dbReference>
<dbReference type="InterPro" id="IPR050198">
    <property type="entry name" value="Non-receptor_tyrosine_kinases"/>
</dbReference>
<dbReference type="Pfam" id="PF00169">
    <property type="entry name" value="PH"/>
    <property type="match status" value="1"/>
</dbReference>
<feature type="domain" description="SH2" evidence="15">
    <location>
        <begin position="272"/>
        <end position="369"/>
    </location>
</feature>
<evidence type="ECO:0000259" key="18">
    <source>
        <dbReference type="PROSITE" id="PS50011"/>
    </source>
</evidence>